<accession>A0A558R1F6</accession>
<feature type="domain" description="PD-(D/E)XK endonuclease-like" evidence="1">
    <location>
        <begin position="749"/>
        <end position="992"/>
    </location>
</feature>
<organism evidence="2 3">
    <name type="scientific">Alterirhizorhabdus solaris</name>
    <dbReference type="NCBI Taxonomy" id="2529389"/>
    <lineage>
        <taxon>Bacteria</taxon>
        <taxon>Pseudomonadati</taxon>
        <taxon>Pseudomonadota</taxon>
        <taxon>Alphaproteobacteria</taxon>
        <taxon>Sphingomonadales</taxon>
        <taxon>Rhizorhabdaceae</taxon>
        <taxon>Alterirhizorhabdus</taxon>
    </lineage>
</organism>
<reference evidence="2 3" key="1">
    <citation type="submission" date="2019-07" db="EMBL/GenBank/DDBJ databases">
        <title>Sphingomonas solaris sp. nov., isolated from a solar panel from Boston, Massachusetts.</title>
        <authorList>
            <person name="Tanner K."/>
            <person name="Pascual J."/>
            <person name="Mancuso C."/>
            <person name="Pereto J."/>
            <person name="Khalil A."/>
            <person name="Vilanova C."/>
        </authorList>
    </citation>
    <scope>NUCLEOTIDE SEQUENCE [LARGE SCALE GENOMIC DNA]</scope>
    <source>
        <strain evidence="2 3">R4DWN</strain>
    </source>
</reference>
<dbReference type="Gene3D" id="3.90.320.10">
    <property type="match status" value="1"/>
</dbReference>
<dbReference type="AlphaFoldDB" id="A0A558R1F6"/>
<name>A0A558R1F6_9SPHN</name>
<dbReference type="InterPro" id="IPR027417">
    <property type="entry name" value="P-loop_NTPase"/>
</dbReference>
<dbReference type="Proteomes" id="UP000318681">
    <property type="component" value="Unassembled WGS sequence"/>
</dbReference>
<gene>
    <name evidence="2" type="primary">addB</name>
    <name evidence="2" type="ORF">FOY91_12700</name>
</gene>
<dbReference type="SUPFAM" id="SSF52540">
    <property type="entry name" value="P-loop containing nucleoside triphosphate hydrolases"/>
    <property type="match status" value="1"/>
</dbReference>
<sequence>MSARRARWARRRRCSPVAERLSLYSIPPHRAFADALAAGLIARAGDDPLALARGTILLPNARAITALRDAFVRRAGDGGRGGLLLPRMAAIGDPDLDERLGTLLDPIGEEAEVPPAIDPLDRTLILARLVGDSRRLGGDPIGAAEAVRLATDLGRTLDQLTTEGIDPRRLTRVVDPTIEPMLSTHWQASLAVLETILTHWPVELERRGRIDLAERRNRLLDRAARRWRQAPPPGFVVAAGIAVSAPAATGLLRTIAGLPQGLVVFAGLDLAMPDDEWDALDPPAPADGGRKPRAIETHPQYLLKRMLDGIGAARGEVRQWRWRGGHDSPAARGRAIGHAMTPAAFTARWSDLSRPQRRLSGVRVATFAGPAEEAQAIAIAMRQALETPERTVALVTPDRALARRVVAHLGRWGIAADDSAGRPLSATSAGALLIALAEAAAEGFAPVPLLAVLKHPLVNGGGVPGEGDARLAWLDGARRLDLALRGPRPPAGLAGVSAFLAEGDDRARRLRGAAAGWWRETRALLDPLETAFAGDTTMPALLAALREAAGRLAGDAIWSGPAGRAAAELLSELERAAADGPASVRADDIPVILRQMADAVAIRPPLGGHPRAFIWGVIEARLQQADLTILGGLSEGVWPALPAPDPWLAPRIRADLGLPGLEQRIGVMAHDFAHGLGAPEVLVTRSRRGAGGPAIASRFWLRLEAMTGGLPLAPRLGGWARALDHPTGPIAPADRPAPSPPVADRPKAIAVTNLDRLKADPFAFYASAMLRLSRLDAVDADPSPAWRGSAVHAVFEAWMAEDACDPTKLAARARTMLADIAAHPVLKALWTPRLMEAIDFTAARVAEQLAEGRRPLVAEIFGEAIVDGIRLYGKVDRIDRLADGGLAIIDYKTGKPPGAAQVAAGYAMQLGLLGLIAENGGFIDPAGQPYAGTPRAFEYWSMAAAKGQLGFVSSPAGIRRGEGIAEEDFVGHAARILQEAIARWLTGDAPFTAKLHPEHAPYGDYDQLMRLDEWYGRDG</sequence>
<dbReference type="InterPro" id="IPR014153">
    <property type="entry name" value="Ds_break_AddB"/>
</dbReference>
<dbReference type="InterPro" id="IPR011335">
    <property type="entry name" value="Restrct_endonuc-II-like"/>
</dbReference>
<dbReference type="EMBL" id="VNIM01000050">
    <property type="protein sequence ID" value="TVV73214.1"/>
    <property type="molecule type" value="Genomic_DNA"/>
</dbReference>
<comment type="caution">
    <text evidence="2">The sequence shown here is derived from an EMBL/GenBank/DDBJ whole genome shotgun (WGS) entry which is preliminary data.</text>
</comment>
<dbReference type="Pfam" id="PF12705">
    <property type="entry name" value="PDDEXK_1"/>
    <property type="match status" value="1"/>
</dbReference>
<evidence type="ECO:0000313" key="3">
    <source>
        <dbReference type="Proteomes" id="UP000318681"/>
    </source>
</evidence>
<dbReference type="InterPro" id="IPR038726">
    <property type="entry name" value="PDDEXK_AddAB-type"/>
</dbReference>
<dbReference type="OrthoDB" id="9780606at2"/>
<dbReference type="NCBIfam" id="TIGR02786">
    <property type="entry name" value="addB_alphas"/>
    <property type="match status" value="1"/>
</dbReference>
<dbReference type="InterPro" id="IPR011604">
    <property type="entry name" value="PDDEXK-like_dom_sf"/>
</dbReference>
<evidence type="ECO:0000313" key="2">
    <source>
        <dbReference type="EMBL" id="TVV73214.1"/>
    </source>
</evidence>
<protein>
    <submittedName>
        <fullName evidence="2">Double-strand break repair protein AddB</fullName>
    </submittedName>
</protein>
<dbReference type="RefSeq" id="WP_145152410.1">
    <property type="nucleotide sequence ID" value="NZ_VNIM01000050.1"/>
</dbReference>
<keyword evidence="3" id="KW-1185">Reference proteome</keyword>
<evidence type="ECO:0000259" key="1">
    <source>
        <dbReference type="Pfam" id="PF12705"/>
    </source>
</evidence>
<proteinExistence type="predicted"/>
<dbReference type="SUPFAM" id="SSF52980">
    <property type="entry name" value="Restriction endonuclease-like"/>
    <property type="match status" value="1"/>
</dbReference>